<organism evidence="2 3">
    <name type="scientific">Nocardiopsis gilva YIM 90087</name>
    <dbReference type="NCBI Taxonomy" id="1235441"/>
    <lineage>
        <taxon>Bacteria</taxon>
        <taxon>Bacillati</taxon>
        <taxon>Actinomycetota</taxon>
        <taxon>Actinomycetes</taxon>
        <taxon>Streptosporangiales</taxon>
        <taxon>Nocardiopsidaceae</taxon>
        <taxon>Nocardiopsis</taxon>
    </lineage>
</organism>
<evidence type="ECO:0000259" key="1">
    <source>
        <dbReference type="Pfam" id="PF13649"/>
    </source>
</evidence>
<dbReference type="Proteomes" id="UP000215005">
    <property type="component" value="Chromosome"/>
</dbReference>
<dbReference type="PANTHER" id="PTHR43591:SF110">
    <property type="entry name" value="RHODANESE DOMAIN-CONTAINING PROTEIN"/>
    <property type="match status" value="1"/>
</dbReference>
<keyword evidence="2" id="KW-0808">Transferase</keyword>
<gene>
    <name evidence="2" type="ORF">CDO52_02215</name>
</gene>
<dbReference type="PANTHER" id="PTHR43591">
    <property type="entry name" value="METHYLTRANSFERASE"/>
    <property type="match status" value="1"/>
</dbReference>
<dbReference type="InterPro" id="IPR029063">
    <property type="entry name" value="SAM-dependent_MTases_sf"/>
</dbReference>
<keyword evidence="3" id="KW-1185">Reference proteome</keyword>
<dbReference type="CDD" id="cd02440">
    <property type="entry name" value="AdoMet_MTases"/>
    <property type="match status" value="1"/>
</dbReference>
<name>A0A223S157_9ACTN</name>
<dbReference type="SUPFAM" id="SSF53335">
    <property type="entry name" value="S-adenosyl-L-methionine-dependent methyltransferases"/>
    <property type="match status" value="1"/>
</dbReference>
<dbReference type="InterPro" id="IPR041698">
    <property type="entry name" value="Methyltransf_25"/>
</dbReference>
<keyword evidence="2" id="KW-0489">Methyltransferase</keyword>
<dbReference type="Pfam" id="PF13649">
    <property type="entry name" value="Methyltransf_25"/>
    <property type="match status" value="1"/>
</dbReference>
<dbReference type="EMBL" id="CP022753">
    <property type="protein sequence ID" value="ASU81759.1"/>
    <property type="molecule type" value="Genomic_DNA"/>
</dbReference>
<feature type="domain" description="Methyltransferase" evidence="1">
    <location>
        <begin position="43"/>
        <end position="140"/>
    </location>
</feature>
<dbReference type="GO" id="GO:0008168">
    <property type="term" value="F:methyltransferase activity"/>
    <property type="evidence" value="ECO:0007669"/>
    <property type="project" value="UniProtKB-KW"/>
</dbReference>
<protein>
    <submittedName>
        <fullName evidence="2">Class I SAM-dependent methyltransferase</fullName>
    </submittedName>
</protein>
<dbReference type="RefSeq" id="WP_017621680.1">
    <property type="nucleotide sequence ID" value="NZ_ANBG01000434.1"/>
</dbReference>
<evidence type="ECO:0000313" key="3">
    <source>
        <dbReference type="Proteomes" id="UP000215005"/>
    </source>
</evidence>
<dbReference type="OrthoDB" id="474235at2"/>
<reference evidence="2 3" key="1">
    <citation type="submission" date="2017-08" db="EMBL/GenBank/DDBJ databases">
        <title>The complete genome sequence of Nocardiopsis gilva YIM 90087.</title>
        <authorList>
            <person name="Yin M."/>
            <person name="Tang S."/>
        </authorList>
    </citation>
    <scope>NUCLEOTIDE SEQUENCE [LARGE SCALE GENOMIC DNA]</scope>
    <source>
        <strain evidence="2 3">YIM 90087</strain>
    </source>
</reference>
<evidence type="ECO:0000313" key="2">
    <source>
        <dbReference type="EMBL" id="ASU81759.1"/>
    </source>
</evidence>
<sequence length="230" mass="25573">MKIEPITGSEAEAFHRMGSQAFHKYNEFVDLLVGAGIADGQTVVDLCCGSGELEIILSSRFPSLKLVGIDLSEDMVRIAREYAAEQGKALEFRHGDAQLLDGMEDLLEKADLVVSRHAFHRLTQLSAAFATMLRLVKPGGAILNCSFLNVGDFDEPGFRTWVQFLNQRPWDSEMQLVWALAHHHAPRLQDYREALAQAASETPVSEQRIWVDDQGYGVPTVKCFARRAAA</sequence>
<proteinExistence type="predicted"/>
<dbReference type="KEGG" id="ngv:CDO52_02215"/>
<dbReference type="Gene3D" id="3.40.50.150">
    <property type="entry name" value="Vaccinia Virus protein VP39"/>
    <property type="match status" value="1"/>
</dbReference>
<dbReference type="AlphaFoldDB" id="A0A223S157"/>
<dbReference type="GO" id="GO:0032259">
    <property type="term" value="P:methylation"/>
    <property type="evidence" value="ECO:0007669"/>
    <property type="project" value="UniProtKB-KW"/>
</dbReference>
<accession>A0A223S157</accession>